<keyword evidence="2" id="KW-0472">Membrane</keyword>
<name>A0A084U6T0_9HYPH</name>
<dbReference type="PANTHER" id="PTHR30105">
    <property type="entry name" value="UNCHARACTERIZED YIBQ-RELATED"/>
    <property type="match status" value="1"/>
</dbReference>
<dbReference type="Gene3D" id="3.20.20.370">
    <property type="entry name" value="Glycoside hydrolase/deacetylase"/>
    <property type="match status" value="1"/>
</dbReference>
<dbReference type="Pfam" id="PF04748">
    <property type="entry name" value="Polysacc_deac_2"/>
    <property type="match status" value="1"/>
</dbReference>
<evidence type="ECO:0000313" key="4">
    <source>
        <dbReference type="Proteomes" id="UP000053675"/>
    </source>
</evidence>
<proteinExistence type="predicted"/>
<keyword evidence="2" id="KW-0812">Transmembrane</keyword>
<dbReference type="CDD" id="cd10936">
    <property type="entry name" value="CE4_DAC2"/>
    <property type="match status" value="1"/>
</dbReference>
<evidence type="ECO:0000256" key="2">
    <source>
        <dbReference type="SAM" id="Phobius"/>
    </source>
</evidence>
<dbReference type="InterPro" id="IPR006837">
    <property type="entry name" value="Divergent_DAC"/>
</dbReference>
<feature type="region of interest" description="Disordered" evidence="1">
    <location>
        <begin position="1"/>
        <end position="22"/>
    </location>
</feature>
<evidence type="ECO:0000313" key="3">
    <source>
        <dbReference type="EMBL" id="KFB08666.1"/>
    </source>
</evidence>
<organism evidence="3 4">
    <name type="scientific">Nitratireductor basaltis</name>
    <dbReference type="NCBI Taxonomy" id="472175"/>
    <lineage>
        <taxon>Bacteria</taxon>
        <taxon>Pseudomonadati</taxon>
        <taxon>Pseudomonadota</taxon>
        <taxon>Alphaproteobacteria</taxon>
        <taxon>Hyphomicrobiales</taxon>
        <taxon>Phyllobacteriaceae</taxon>
        <taxon>Nitratireductor</taxon>
    </lineage>
</organism>
<gene>
    <name evidence="3" type="ORF">EL18_02920</name>
</gene>
<dbReference type="SUPFAM" id="SSF88713">
    <property type="entry name" value="Glycoside hydrolase/deacetylase"/>
    <property type="match status" value="1"/>
</dbReference>
<dbReference type="PANTHER" id="PTHR30105:SF2">
    <property type="entry name" value="DIVERGENT POLYSACCHARIDE DEACETYLASE SUPERFAMILY"/>
    <property type="match status" value="1"/>
</dbReference>
<protein>
    <recommendedName>
        <fullName evidence="5">Divergent polysaccharide deacetylase family protein</fullName>
    </recommendedName>
</protein>
<keyword evidence="2" id="KW-1133">Transmembrane helix</keyword>
<sequence>MKSSQNRLDTPLGQTPEPRQTRTARRVGLASFLYGSLAVAVVAGSTVLALRDKGYDGTGNGQMVQAAAPDAMATDGSATLDDAKPVAAAAREAPSNVEGKPQIIKVPKPVPENDSFKRIVIRDPSSVGPDSRVAHLPDRALLEESESGVLPVRDANGRRPFDAYARPWSGAGGAKIAIVIGGLGISQTGTQAAIQALPGEVTLAFAPHGNSLGRWMQEARRDGHEILLQVPLEPFDYPRANPGRHTLLVSASETQRQDDLHWVLARMTNYVGVMNYMGARFTADQAAMEELMDELAQRGLGYLDDGSSARSLARDVAQRKGVPFAASDAAIDASGKRGDILAKLDELERTARAKGMAIGYGSALEATVETVSAWAGEVRKRGIELVPVTAVSFDPER</sequence>
<evidence type="ECO:0008006" key="5">
    <source>
        <dbReference type="Google" id="ProtNLM"/>
    </source>
</evidence>
<keyword evidence="4" id="KW-1185">Reference proteome</keyword>
<dbReference type="AlphaFoldDB" id="A0A084U6T0"/>
<comment type="caution">
    <text evidence="3">The sequence shown here is derived from an EMBL/GenBank/DDBJ whole genome shotgun (WGS) entry which is preliminary data.</text>
</comment>
<dbReference type="OrthoDB" id="9784811at2"/>
<feature type="transmembrane region" description="Helical" evidence="2">
    <location>
        <begin position="27"/>
        <end position="50"/>
    </location>
</feature>
<dbReference type="GO" id="GO:0005975">
    <property type="term" value="P:carbohydrate metabolic process"/>
    <property type="evidence" value="ECO:0007669"/>
    <property type="project" value="InterPro"/>
</dbReference>
<dbReference type="Proteomes" id="UP000053675">
    <property type="component" value="Unassembled WGS sequence"/>
</dbReference>
<evidence type="ECO:0000256" key="1">
    <source>
        <dbReference type="SAM" id="MobiDB-lite"/>
    </source>
</evidence>
<accession>A0A084U6T0</accession>
<dbReference type="eggNOG" id="COG2861">
    <property type="taxonomic scope" value="Bacteria"/>
</dbReference>
<reference evidence="3 4" key="1">
    <citation type="submission" date="2014-05" db="EMBL/GenBank/DDBJ databases">
        <title>Draft Genome Sequence of Nitratireductor basaltis Strain UMTGB225, A Marine Bacterium Isolated from Green Barrel Tunicate.</title>
        <authorList>
            <person name="Gan H.Y."/>
        </authorList>
    </citation>
    <scope>NUCLEOTIDE SEQUENCE [LARGE SCALE GENOMIC DNA]</scope>
    <source>
        <strain evidence="3 4">UMTGB225</strain>
    </source>
</reference>
<dbReference type="STRING" id="472175.EL18_02920"/>
<dbReference type="PATRIC" id="fig|472175.3.peg.2913"/>
<dbReference type="RefSeq" id="WP_036485700.1">
    <property type="nucleotide sequence ID" value="NZ_JMQM01000002.1"/>
</dbReference>
<dbReference type="EMBL" id="JMQM01000002">
    <property type="protein sequence ID" value="KFB08666.1"/>
    <property type="molecule type" value="Genomic_DNA"/>
</dbReference>
<dbReference type="InterPro" id="IPR011330">
    <property type="entry name" value="Glyco_hydro/deAcase_b/a-brl"/>
</dbReference>